<dbReference type="EMBL" id="JACCBU010000001">
    <property type="protein sequence ID" value="NYE75281.1"/>
    <property type="molecule type" value="Genomic_DNA"/>
</dbReference>
<sequence>MVAVRHVQITPSPLSVDRVLAAVADDHIGGIGLFVGTVRRRDEGREVTTLDYTAHPSAEAVLTDLIRRTTADRPVLTAAVEHRTGRLEIGDLAVIVAVGAEHRAEALDVCHELIDRIKAEVPIWKEQEYAAGDTSWVGLPESPSAGVVG</sequence>
<evidence type="ECO:0000313" key="1">
    <source>
        <dbReference type="EMBL" id="NYE75281.1"/>
    </source>
</evidence>
<dbReference type="SUPFAM" id="SSF54690">
    <property type="entry name" value="Molybdopterin synthase subunit MoaE"/>
    <property type="match status" value="1"/>
</dbReference>
<dbReference type="InterPro" id="IPR003448">
    <property type="entry name" value="Mopterin_biosynth_MoaE"/>
</dbReference>
<dbReference type="CDD" id="cd00756">
    <property type="entry name" value="MoaE"/>
    <property type="match status" value="1"/>
</dbReference>
<dbReference type="EC" id="2.8.1.12" evidence="1"/>
<reference evidence="1 2" key="1">
    <citation type="submission" date="2020-07" db="EMBL/GenBank/DDBJ databases">
        <title>Sequencing the genomes of 1000 actinobacteria strains.</title>
        <authorList>
            <person name="Klenk H.-P."/>
        </authorList>
    </citation>
    <scope>NUCLEOTIDE SEQUENCE [LARGE SCALE GENOMIC DNA]</scope>
    <source>
        <strain evidence="1 2">DSM 22083</strain>
    </source>
</reference>
<dbReference type="RefSeq" id="WP_179757812.1">
    <property type="nucleotide sequence ID" value="NZ_JACCBU010000001.1"/>
</dbReference>
<gene>
    <name evidence="1" type="ORF">BKA15_006610</name>
</gene>
<protein>
    <submittedName>
        <fullName evidence="1">Molybdopterin synthase catalytic subunit</fullName>
        <ecNumber evidence="1">2.8.1.12</ecNumber>
    </submittedName>
</protein>
<dbReference type="Proteomes" id="UP000569914">
    <property type="component" value="Unassembled WGS sequence"/>
</dbReference>
<keyword evidence="1" id="KW-0808">Transferase</keyword>
<keyword evidence="2" id="KW-1185">Reference proteome</keyword>
<name>A0A7Y9IE62_9ACTN</name>
<dbReference type="PANTHER" id="PTHR23404">
    <property type="entry name" value="MOLYBDOPTERIN SYNTHASE RELATED"/>
    <property type="match status" value="1"/>
</dbReference>
<dbReference type="AlphaFoldDB" id="A0A7Y9IE62"/>
<dbReference type="GO" id="GO:0006777">
    <property type="term" value="P:Mo-molybdopterin cofactor biosynthetic process"/>
    <property type="evidence" value="ECO:0007669"/>
    <property type="project" value="InterPro"/>
</dbReference>
<accession>A0A7Y9IE62</accession>
<dbReference type="Pfam" id="PF02391">
    <property type="entry name" value="MoaE"/>
    <property type="match status" value="1"/>
</dbReference>
<evidence type="ECO:0000313" key="2">
    <source>
        <dbReference type="Proteomes" id="UP000569914"/>
    </source>
</evidence>
<dbReference type="Gene3D" id="3.90.1170.40">
    <property type="entry name" value="Molybdopterin biosynthesis MoaE subunit"/>
    <property type="match status" value="1"/>
</dbReference>
<dbReference type="InterPro" id="IPR036563">
    <property type="entry name" value="MoaE_sf"/>
</dbReference>
<organism evidence="1 2">
    <name type="scientific">Microlunatus parietis</name>
    <dbReference type="NCBI Taxonomy" id="682979"/>
    <lineage>
        <taxon>Bacteria</taxon>
        <taxon>Bacillati</taxon>
        <taxon>Actinomycetota</taxon>
        <taxon>Actinomycetes</taxon>
        <taxon>Propionibacteriales</taxon>
        <taxon>Propionibacteriaceae</taxon>
        <taxon>Microlunatus</taxon>
    </lineage>
</organism>
<comment type="caution">
    <text evidence="1">The sequence shown here is derived from an EMBL/GenBank/DDBJ whole genome shotgun (WGS) entry which is preliminary data.</text>
</comment>
<dbReference type="GO" id="GO:0030366">
    <property type="term" value="F:molybdopterin synthase activity"/>
    <property type="evidence" value="ECO:0007669"/>
    <property type="project" value="UniProtKB-EC"/>
</dbReference>
<proteinExistence type="predicted"/>